<dbReference type="EMBL" id="HE616743">
    <property type="protein sequence ID" value="CCE90539.1"/>
    <property type="molecule type" value="Genomic_DNA"/>
</dbReference>
<feature type="domain" description="RecA family profile 1" evidence="7">
    <location>
        <begin position="14"/>
        <end position="169"/>
    </location>
</feature>
<dbReference type="InterPro" id="IPR020588">
    <property type="entry name" value="RecA_ATP-bd"/>
</dbReference>
<evidence type="ECO:0000313" key="9">
    <source>
        <dbReference type="Proteomes" id="UP000005627"/>
    </source>
</evidence>
<dbReference type="GeneID" id="11504618"/>
<dbReference type="RefSeq" id="XP_003679750.1">
    <property type="nucleotide sequence ID" value="XM_003679702.1"/>
</dbReference>
<dbReference type="HOGENOM" id="CLU_053754_0_0_1"/>
<proteinExistence type="predicted"/>
<evidence type="ECO:0000256" key="1">
    <source>
        <dbReference type="ARBA" id="ARBA00004123"/>
    </source>
</evidence>
<protein>
    <recommendedName>
        <fullName evidence="7">RecA family profile 1 domain-containing protein</fullName>
    </recommendedName>
</protein>
<dbReference type="FunCoup" id="G8ZPJ5">
    <property type="interactions" value="73"/>
</dbReference>
<dbReference type="GO" id="GO:0005524">
    <property type="term" value="F:ATP binding"/>
    <property type="evidence" value="ECO:0007669"/>
    <property type="project" value="UniProtKB-KW"/>
</dbReference>
<dbReference type="GO" id="GO:0008821">
    <property type="term" value="F:crossover junction DNA endonuclease activity"/>
    <property type="evidence" value="ECO:0007669"/>
    <property type="project" value="TreeGrafter"/>
</dbReference>
<dbReference type="GO" id="GO:0033065">
    <property type="term" value="C:Rad51C-XRCC3 complex"/>
    <property type="evidence" value="ECO:0007669"/>
    <property type="project" value="EnsemblFungi"/>
</dbReference>
<dbReference type="InterPro" id="IPR052093">
    <property type="entry name" value="HR_Repair_Mediator"/>
</dbReference>
<gene>
    <name evidence="8" type="primary">TDEL0B04100</name>
    <name evidence="8" type="ORF">TDEL_0B04100</name>
</gene>
<keyword evidence="6" id="KW-0539">Nucleus</keyword>
<evidence type="ECO:0000256" key="2">
    <source>
        <dbReference type="ARBA" id="ARBA00022741"/>
    </source>
</evidence>
<evidence type="ECO:0000256" key="4">
    <source>
        <dbReference type="ARBA" id="ARBA00022840"/>
    </source>
</evidence>
<dbReference type="KEGG" id="tdl:TDEL_0B04100"/>
<dbReference type="GO" id="GO:0033063">
    <property type="term" value="C:Rad51B-Rad51C-Rad51D-XRCC2 complex"/>
    <property type="evidence" value="ECO:0007669"/>
    <property type="project" value="TreeGrafter"/>
</dbReference>
<keyword evidence="2" id="KW-0547">Nucleotide-binding</keyword>
<dbReference type="InterPro" id="IPR027417">
    <property type="entry name" value="P-loop_NTPase"/>
</dbReference>
<evidence type="ECO:0000313" key="8">
    <source>
        <dbReference type="EMBL" id="CCE90539.1"/>
    </source>
</evidence>
<evidence type="ECO:0000259" key="7">
    <source>
        <dbReference type="PROSITE" id="PS50162"/>
    </source>
</evidence>
<dbReference type="GO" id="GO:0007131">
    <property type="term" value="P:reciprocal meiotic recombination"/>
    <property type="evidence" value="ECO:0007669"/>
    <property type="project" value="TreeGrafter"/>
</dbReference>
<dbReference type="InParanoid" id="G8ZPJ5"/>
<dbReference type="PANTHER" id="PTHR46239">
    <property type="entry name" value="DNA REPAIR PROTEIN RAD51 HOMOLOG 3 RAD51C"/>
    <property type="match status" value="1"/>
</dbReference>
<keyword evidence="9" id="KW-1185">Reference proteome</keyword>
<dbReference type="AlphaFoldDB" id="G8ZPJ5"/>
<evidence type="ECO:0000256" key="3">
    <source>
        <dbReference type="ARBA" id="ARBA00022763"/>
    </source>
</evidence>
<accession>G8ZPJ5</accession>
<keyword evidence="5" id="KW-0234">DNA repair</keyword>
<dbReference type="PANTHER" id="PTHR46239:SF1">
    <property type="entry name" value="DNA REPAIR PROTEIN RAD51 HOMOLOG 3"/>
    <property type="match status" value="1"/>
</dbReference>
<dbReference type="OrthoDB" id="5957327at2759"/>
<dbReference type="STRING" id="1076872.G8ZPJ5"/>
<keyword evidence="4" id="KW-0067">ATP-binding</keyword>
<dbReference type="GO" id="GO:0000400">
    <property type="term" value="F:four-way junction DNA binding"/>
    <property type="evidence" value="ECO:0007669"/>
    <property type="project" value="TreeGrafter"/>
</dbReference>
<dbReference type="GO" id="GO:0005657">
    <property type="term" value="C:replication fork"/>
    <property type="evidence" value="ECO:0007669"/>
    <property type="project" value="TreeGrafter"/>
</dbReference>
<organism evidence="8 9">
    <name type="scientific">Torulaspora delbrueckii</name>
    <name type="common">Yeast</name>
    <name type="synonym">Candida colliculosa</name>
    <dbReference type="NCBI Taxonomy" id="4950"/>
    <lineage>
        <taxon>Eukaryota</taxon>
        <taxon>Fungi</taxon>
        <taxon>Dikarya</taxon>
        <taxon>Ascomycota</taxon>
        <taxon>Saccharomycotina</taxon>
        <taxon>Saccharomycetes</taxon>
        <taxon>Saccharomycetales</taxon>
        <taxon>Saccharomycetaceae</taxon>
        <taxon>Torulaspora</taxon>
    </lineage>
</organism>
<comment type="subcellular location">
    <subcellularLocation>
        <location evidence="1">Nucleus</location>
    </subcellularLocation>
</comment>
<dbReference type="GO" id="GO:1903112">
    <property type="term" value="P:positive regulation of single-strand break repair via homologous recombination"/>
    <property type="evidence" value="ECO:0007669"/>
    <property type="project" value="EnsemblFungi"/>
</dbReference>
<dbReference type="InterPro" id="IPR014774">
    <property type="entry name" value="KaiC-like_dom"/>
</dbReference>
<dbReference type="SUPFAM" id="SSF52540">
    <property type="entry name" value="P-loop containing nucleoside triphosphate hydrolases"/>
    <property type="match status" value="1"/>
</dbReference>
<dbReference type="eggNOG" id="ENOG502RTRR">
    <property type="taxonomic scope" value="Eukaryota"/>
</dbReference>
<dbReference type="Pfam" id="PF06745">
    <property type="entry name" value="ATPase"/>
    <property type="match status" value="1"/>
</dbReference>
<dbReference type="PROSITE" id="PS50162">
    <property type="entry name" value="RECA_2"/>
    <property type="match status" value="1"/>
</dbReference>
<dbReference type="Proteomes" id="UP000005627">
    <property type="component" value="Chromosome 2"/>
</dbReference>
<evidence type="ECO:0000256" key="6">
    <source>
        <dbReference type="ARBA" id="ARBA00023242"/>
    </source>
</evidence>
<keyword evidence="3" id="KW-0227">DNA damage</keyword>
<sequence>MPVGVSLSQLIAESPEPLVSGIESLDEALGGGFQPRSIYEVYGPPGTGKTQLGISLVERSQGPTLWIETFQTLPTSLLSPTAKQHCFRTRCTKFTQLLYLWQTLSEPYPLVIIDGLSQLLCDHMNHLEQRSSGLNNLHDTKCKHLATLFTAITKYAHQTSSMVLLLNHCMNTSHLNGALAPFEQDLDVVDDGSYFLVTSTAKRNVQVLRSALVASGVAMGPRDSRWECFLTRRIALFWQWDPSSSARNKPNKSRIAILTTPARRDAVQVPCKVQQTLHVMQDDVVWDSEG</sequence>
<dbReference type="GO" id="GO:0042275">
    <property type="term" value="P:error-free postreplication DNA repair"/>
    <property type="evidence" value="ECO:0007669"/>
    <property type="project" value="EnsemblFungi"/>
</dbReference>
<dbReference type="Gene3D" id="3.40.50.300">
    <property type="entry name" value="P-loop containing nucleotide triphosphate hydrolases"/>
    <property type="match status" value="1"/>
</dbReference>
<dbReference type="GO" id="GO:0140664">
    <property type="term" value="F:ATP-dependent DNA damage sensor activity"/>
    <property type="evidence" value="ECO:0007669"/>
    <property type="project" value="InterPro"/>
</dbReference>
<reference evidence="8 9" key="1">
    <citation type="journal article" date="2011" name="Proc. Natl. Acad. Sci. U.S.A.">
        <title>Evolutionary erosion of yeast sex chromosomes by mating-type switching accidents.</title>
        <authorList>
            <person name="Gordon J.L."/>
            <person name="Armisen D."/>
            <person name="Proux-Wera E."/>
            <person name="Oheigeartaigh S.S."/>
            <person name="Byrne K.P."/>
            <person name="Wolfe K.H."/>
        </authorList>
    </citation>
    <scope>NUCLEOTIDE SEQUENCE [LARGE SCALE GENOMIC DNA]</scope>
    <source>
        <strain evidence="9">ATCC 10662 / CBS 1146 / NBRC 0425 / NCYC 2629 / NRRL Y-866</strain>
    </source>
</reference>
<name>G8ZPJ5_TORDE</name>
<dbReference type="GO" id="GO:0000707">
    <property type="term" value="P:meiotic DNA recombinase assembly"/>
    <property type="evidence" value="ECO:0007669"/>
    <property type="project" value="EnsemblFungi"/>
</dbReference>
<evidence type="ECO:0000256" key="5">
    <source>
        <dbReference type="ARBA" id="ARBA00023204"/>
    </source>
</evidence>
<dbReference type="GO" id="GO:0030491">
    <property type="term" value="P:heteroduplex formation"/>
    <property type="evidence" value="ECO:0007669"/>
    <property type="project" value="EnsemblFungi"/>
</dbReference>